<reference evidence="1" key="1">
    <citation type="submission" date="2025-08" db="UniProtKB">
        <authorList>
            <consortium name="Ensembl"/>
        </authorList>
    </citation>
    <scope>IDENTIFICATION</scope>
</reference>
<evidence type="ECO:0000313" key="1">
    <source>
        <dbReference type="Ensembl" id="ENSCCRP00010065835.1"/>
    </source>
</evidence>
<dbReference type="Proteomes" id="UP000694427">
    <property type="component" value="Unplaced"/>
</dbReference>
<organism evidence="1 2">
    <name type="scientific">Cyprinus carpio</name>
    <name type="common">Common carp</name>
    <dbReference type="NCBI Taxonomy" id="7962"/>
    <lineage>
        <taxon>Eukaryota</taxon>
        <taxon>Metazoa</taxon>
        <taxon>Chordata</taxon>
        <taxon>Craniata</taxon>
        <taxon>Vertebrata</taxon>
        <taxon>Euteleostomi</taxon>
        <taxon>Actinopterygii</taxon>
        <taxon>Neopterygii</taxon>
        <taxon>Teleostei</taxon>
        <taxon>Ostariophysi</taxon>
        <taxon>Cypriniformes</taxon>
        <taxon>Cyprinidae</taxon>
        <taxon>Cyprininae</taxon>
        <taxon>Cyprinus</taxon>
    </lineage>
</organism>
<sequence>VEKSINDINLEEARTVDESDIILVFCPIVSRAGTDIDAALKNYVYPTGCFIIIPAVVIFLHKTLDSDSVPNSSGHVKSRDVLVVDCIFCDGKGLPDCEKNREAISAVADWIKNKVILIFSKNKISYCRLQAGVQIFTSHCLCLFFDSYHVHELYLQKPSMLT</sequence>
<evidence type="ECO:0000313" key="2">
    <source>
        <dbReference type="Proteomes" id="UP000694427"/>
    </source>
</evidence>
<dbReference type="Ensembl" id="ENSCCRT00010072509.1">
    <property type="protein sequence ID" value="ENSCCRP00010065835.1"/>
    <property type="gene ID" value="ENSCCRG00010028263.1"/>
</dbReference>
<keyword evidence="2" id="KW-1185">Reference proteome</keyword>
<proteinExistence type="predicted"/>
<protein>
    <submittedName>
        <fullName evidence="1">Uncharacterized protein</fullName>
    </submittedName>
</protein>
<name>A0A8C1LPE2_CYPCA</name>
<reference evidence="1" key="2">
    <citation type="submission" date="2025-09" db="UniProtKB">
        <authorList>
            <consortium name="Ensembl"/>
        </authorList>
    </citation>
    <scope>IDENTIFICATION</scope>
</reference>
<dbReference type="AlphaFoldDB" id="A0A8C1LPE2"/>
<accession>A0A8C1LPE2</accession>
<dbReference type="PANTHER" id="PTHR34488">
    <property type="entry name" value="SI:CH211-245H14.1-RELATED"/>
    <property type="match status" value="1"/>
</dbReference>
<dbReference type="PANTHER" id="PTHR34488:SF1">
    <property type="entry name" value="SI:CH211-245H14.1-RELATED"/>
    <property type="match status" value="1"/>
</dbReference>